<dbReference type="SMART" id="SM00020">
    <property type="entry name" value="Tryp_SPc"/>
    <property type="match status" value="1"/>
</dbReference>
<dbReference type="GeneTree" id="ENSGT00940000163852"/>
<evidence type="ECO:0000313" key="10">
    <source>
        <dbReference type="Ensembl" id="ENSSAUP00010025528.1"/>
    </source>
</evidence>
<sequence>MALYQFMCGLTVMIILSSKGCHSIPKCGRAVNNNRIVGGQDTRPGSWPWQVSLNTDKFAVCAGSLISDEWVMTAAHCITGEKLWAIVGRNNQSGPNPNEESRGIVQSVIHPSHDFITEDNDIALLRLSAPVNFTDYVYPVCLASANSTFHNGTSSWVAGWGEKGDGDYSDILQDVNVPIVGNRECTCAHYGITENMICAGLRAGGKDACTGDSGAPLVTRMGQVWIQSGIVSFGRGCAEPMTPGVYTRVSQYQDWISSIAGRNTSGFVTFTSPGADSDVNFTCPTKPPRPSTTSPRPPPTIYTKTPVVPITDKEGGSVFDSGENVMHFSQFISLCLLGLSLHMLA</sequence>
<dbReference type="PROSITE" id="PS00134">
    <property type="entry name" value="TRYPSIN_HIS"/>
    <property type="match status" value="1"/>
</dbReference>
<dbReference type="FunFam" id="2.40.10.10:FF:000024">
    <property type="entry name" value="Serine protease 53"/>
    <property type="match status" value="1"/>
</dbReference>
<dbReference type="PRINTS" id="PR00722">
    <property type="entry name" value="CHYMOTRYPSIN"/>
</dbReference>
<feature type="region of interest" description="Disordered" evidence="7">
    <location>
        <begin position="285"/>
        <end position="307"/>
    </location>
</feature>
<evidence type="ECO:0000256" key="8">
    <source>
        <dbReference type="SAM" id="SignalP"/>
    </source>
</evidence>
<evidence type="ECO:0000256" key="6">
    <source>
        <dbReference type="ARBA" id="ARBA00023180"/>
    </source>
</evidence>
<evidence type="ECO:0000256" key="2">
    <source>
        <dbReference type="ARBA" id="ARBA00022729"/>
    </source>
</evidence>
<dbReference type="PANTHER" id="PTHR24253">
    <property type="entry name" value="TRANSMEMBRANE PROTEASE SERINE"/>
    <property type="match status" value="1"/>
</dbReference>
<evidence type="ECO:0000256" key="7">
    <source>
        <dbReference type="SAM" id="MobiDB-lite"/>
    </source>
</evidence>
<dbReference type="SUPFAM" id="SSF50494">
    <property type="entry name" value="Trypsin-like serine proteases"/>
    <property type="match status" value="1"/>
</dbReference>
<dbReference type="InterPro" id="IPR001314">
    <property type="entry name" value="Peptidase_S1A"/>
</dbReference>
<evidence type="ECO:0000256" key="4">
    <source>
        <dbReference type="ARBA" id="ARBA00022825"/>
    </source>
</evidence>
<dbReference type="Pfam" id="PF00089">
    <property type="entry name" value="Trypsin"/>
    <property type="match status" value="1"/>
</dbReference>
<keyword evidence="5" id="KW-1015">Disulfide bond</keyword>
<reference evidence="10" key="1">
    <citation type="submission" date="2021-04" db="EMBL/GenBank/DDBJ databases">
        <authorList>
            <consortium name="Wellcome Sanger Institute Data Sharing"/>
        </authorList>
    </citation>
    <scope>NUCLEOTIDE SEQUENCE [LARGE SCALE GENOMIC DNA]</scope>
</reference>
<proteinExistence type="predicted"/>
<gene>
    <name evidence="10" type="primary">LOC115589686</name>
</gene>
<evidence type="ECO:0000256" key="3">
    <source>
        <dbReference type="ARBA" id="ARBA00022801"/>
    </source>
</evidence>
<feature type="domain" description="Peptidase S1" evidence="9">
    <location>
        <begin position="36"/>
        <end position="261"/>
    </location>
</feature>
<dbReference type="AlphaFoldDB" id="A0A671VF74"/>
<protein>
    <recommendedName>
        <fullName evidence="9">Peptidase S1 domain-containing protein</fullName>
    </recommendedName>
</protein>
<dbReference type="InterPro" id="IPR043504">
    <property type="entry name" value="Peptidase_S1_PA_chymotrypsin"/>
</dbReference>
<dbReference type="InParanoid" id="A0A671VF74"/>
<reference evidence="10" key="2">
    <citation type="submission" date="2025-08" db="UniProtKB">
        <authorList>
            <consortium name="Ensembl"/>
        </authorList>
    </citation>
    <scope>IDENTIFICATION</scope>
</reference>
<dbReference type="GO" id="GO:0006508">
    <property type="term" value="P:proteolysis"/>
    <property type="evidence" value="ECO:0007669"/>
    <property type="project" value="UniProtKB-KW"/>
</dbReference>
<organism evidence="10 11">
    <name type="scientific">Sparus aurata</name>
    <name type="common">Gilthead sea bream</name>
    <dbReference type="NCBI Taxonomy" id="8175"/>
    <lineage>
        <taxon>Eukaryota</taxon>
        <taxon>Metazoa</taxon>
        <taxon>Chordata</taxon>
        <taxon>Craniata</taxon>
        <taxon>Vertebrata</taxon>
        <taxon>Euteleostomi</taxon>
        <taxon>Actinopterygii</taxon>
        <taxon>Neopterygii</taxon>
        <taxon>Teleostei</taxon>
        <taxon>Neoteleostei</taxon>
        <taxon>Acanthomorphata</taxon>
        <taxon>Eupercaria</taxon>
        <taxon>Spariformes</taxon>
        <taxon>Sparidae</taxon>
        <taxon>Sparus</taxon>
    </lineage>
</organism>
<evidence type="ECO:0000256" key="1">
    <source>
        <dbReference type="ARBA" id="ARBA00022670"/>
    </source>
</evidence>
<dbReference type="InterPro" id="IPR018114">
    <property type="entry name" value="TRYPSIN_HIS"/>
</dbReference>
<dbReference type="InterPro" id="IPR009003">
    <property type="entry name" value="Peptidase_S1_PA"/>
</dbReference>
<dbReference type="PANTHER" id="PTHR24253:SF144">
    <property type="entry name" value="CHYMOTRYPSIN-LIKE PROTEASE CTRL-1-RELATED"/>
    <property type="match status" value="1"/>
</dbReference>
<dbReference type="CDD" id="cd00190">
    <property type="entry name" value="Tryp_SPc"/>
    <property type="match status" value="1"/>
</dbReference>
<dbReference type="PROSITE" id="PS50240">
    <property type="entry name" value="TRYPSIN_DOM"/>
    <property type="match status" value="1"/>
</dbReference>
<keyword evidence="2 8" id="KW-0732">Signal</keyword>
<dbReference type="Gene3D" id="2.40.10.10">
    <property type="entry name" value="Trypsin-like serine proteases"/>
    <property type="match status" value="1"/>
</dbReference>
<dbReference type="Ensembl" id="ENSSAUT00010026977.1">
    <property type="protein sequence ID" value="ENSSAUP00010025528.1"/>
    <property type="gene ID" value="ENSSAUG00010011136.1"/>
</dbReference>
<accession>A0A671VF74</accession>
<reference evidence="10" key="3">
    <citation type="submission" date="2025-09" db="UniProtKB">
        <authorList>
            <consortium name="Ensembl"/>
        </authorList>
    </citation>
    <scope>IDENTIFICATION</scope>
</reference>
<dbReference type="InterPro" id="IPR001254">
    <property type="entry name" value="Trypsin_dom"/>
</dbReference>
<name>A0A671VF74_SPAAU</name>
<keyword evidence="11" id="KW-1185">Reference proteome</keyword>
<keyword evidence="4" id="KW-0720">Serine protease</keyword>
<feature type="compositionally biased region" description="Pro residues" evidence="7">
    <location>
        <begin position="285"/>
        <end position="300"/>
    </location>
</feature>
<dbReference type="GO" id="GO:0004252">
    <property type="term" value="F:serine-type endopeptidase activity"/>
    <property type="evidence" value="ECO:0007669"/>
    <property type="project" value="InterPro"/>
</dbReference>
<evidence type="ECO:0000259" key="9">
    <source>
        <dbReference type="PROSITE" id="PS50240"/>
    </source>
</evidence>
<keyword evidence="6" id="KW-0325">Glycoprotein</keyword>
<feature type="chain" id="PRO_5025360453" description="Peptidase S1 domain-containing protein" evidence="8">
    <location>
        <begin position="24"/>
        <end position="345"/>
    </location>
</feature>
<keyword evidence="1" id="KW-0645">Protease</keyword>
<dbReference type="Proteomes" id="UP000472265">
    <property type="component" value="Chromosome 10"/>
</dbReference>
<feature type="signal peptide" evidence="8">
    <location>
        <begin position="1"/>
        <end position="23"/>
    </location>
</feature>
<evidence type="ECO:0000313" key="11">
    <source>
        <dbReference type="Proteomes" id="UP000472265"/>
    </source>
</evidence>
<keyword evidence="3" id="KW-0378">Hydrolase</keyword>
<evidence type="ECO:0000256" key="5">
    <source>
        <dbReference type="ARBA" id="ARBA00023157"/>
    </source>
</evidence>